<name>A0A8B6MDA0_METTU</name>
<protein>
    <recommendedName>
        <fullName evidence="7">Cytochrome c domain-containing protein</fullName>
    </recommendedName>
</protein>
<dbReference type="GO" id="GO:0046872">
    <property type="term" value="F:metal ion binding"/>
    <property type="evidence" value="ECO:0007669"/>
    <property type="project" value="UniProtKB-KW"/>
</dbReference>
<comment type="caution">
    <text evidence="8">The sequence shown here is derived from an EMBL/GenBank/DDBJ whole genome shotgun (WGS) entry which is preliminary data.</text>
</comment>
<dbReference type="GO" id="GO:0009055">
    <property type="term" value="F:electron transfer activity"/>
    <property type="evidence" value="ECO:0007669"/>
    <property type="project" value="InterPro"/>
</dbReference>
<evidence type="ECO:0000256" key="5">
    <source>
        <dbReference type="SAM" id="MobiDB-lite"/>
    </source>
</evidence>
<dbReference type="SUPFAM" id="SSF46626">
    <property type="entry name" value="Cytochrome c"/>
    <property type="match status" value="1"/>
</dbReference>
<dbReference type="Proteomes" id="UP000485880">
    <property type="component" value="Unassembled WGS sequence"/>
</dbReference>
<evidence type="ECO:0000256" key="2">
    <source>
        <dbReference type="ARBA" id="ARBA00022723"/>
    </source>
</evidence>
<feature type="compositionally biased region" description="Basic and acidic residues" evidence="5">
    <location>
        <begin position="175"/>
        <end position="203"/>
    </location>
</feature>
<keyword evidence="6" id="KW-0732">Signal</keyword>
<accession>A0A8B6MDA0</accession>
<dbReference type="InterPro" id="IPR036909">
    <property type="entry name" value="Cyt_c-like_dom_sf"/>
</dbReference>
<organism evidence="8 9">
    <name type="scientific">Methylocella tundrae</name>
    <dbReference type="NCBI Taxonomy" id="227605"/>
    <lineage>
        <taxon>Bacteria</taxon>
        <taxon>Pseudomonadati</taxon>
        <taxon>Pseudomonadota</taxon>
        <taxon>Alphaproteobacteria</taxon>
        <taxon>Hyphomicrobiales</taxon>
        <taxon>Beijerinckiaceae</taxon>
        <taxon>Methylocella</taxon>
    </lineage>
</organism>
<evidence type="ECO:0000256" key="6">
    <source>
        <dbReference type="SAM" id="SignalP"/>
    </source>
</evidence>
<dbReference type="Pfam" id="PF13442">
    <property type="entry name" value="Cytochrome_CBB3"/>
    <property type="match status" value="1"/>
</dbReference>
<feature type="domain" description="Cytochrome c" evidence="7">
    <location>
        <begin position="30"/>
        <end position="140"/>
    </location>
</feature>
<evidence type="ECO:0000256" key="1">
    <source>
        <dbReference type="ARBA" id="ARBA00022617"/>
    </source>
</evidence>
<evidence type="ECO:0000313" key="8">
    <source>
        <dbReference type="EMBL" id="VTZ52568.1"/>
    </source>
</evidence>
<keyword evidence="1 4" id="KW-0349">Heme</keyword>
<reference evidence="8 9" key="1">
    <citation type="submission" date="2019-05" db="EMBL/GenBank/DDBJ databases">
        <authorList>
            <person name="Farhan Ul Haque M."/>
        </authorList>
    </citation>
    <scope>NUCLEOTIDE SEQUENCE [LARGE SCALE GENOMIC DNA]</scope>
    <source>
        <strain evidence="8">2</strain>
    </source>
</reference>
<proteinExistence type="predicted"/>
<dbReference type="AlphaFoldDB" id="A0A8B6MDA0"/>
<dbReference type="GO" id="GO:0020037">
    <property type="term" value="F:heme binding"/>
    <property type="evidence" value="ECO:0007669"/>
    <property type="project" value="InterPro"/>
</dbReference>
<dbReference type="InterPro" id="IPR009056">
    <property type="entry name" value="Cyt_c-like_dom"/>
</dbReference>
<dbReference type="EMBL" id="CABFMQ020000153">
    <property type="protein sequence ID" value="VTZ52568.1"/>
    <property type="molecule type" value="Genomic_DNA"/>
</dbReference>
<evidence type="ECO:0000256" key="4">
    <source>
        <dbReference type="PROSITE-ProRule" id="PRU00433"/>
    </source>
</evidence>
<sequence length="203" mass="21203">MMRELLFAAALANLLLTWPAHTLAADAIAADKSAGSRIFKAANCVACHKWTGQGGGGYGGAAANLRQTKLDKDQIVETVRCGHPGGGGMPYFQEDAYRDGSCYGGVKASDLDAKTMPAAAEHFLARGEIDAVADYVISHFKGKGEPTFEECRGFFGAATHLCDTYPKAGDTADASGHDGDDPPPRRGLKIEAAPDAKTKGAGQ</sequence>
<keyword evidence="2 4" id="KW-0479">Metal-binding</keyword>
<feature type="chain" id="PRO_5032989225" description="Cytochrome c domain-containing protein" evidence="6">
    <location>
        <begin position="25"/>
        <end position="203"/>
    </location>
</feature>
<keyword evidence="9" id="KW-1185">Reference proteome</keyword>
<dbReference type="Gene3D" id="1.10.760.10">
    <property type="entry name" value="Cytochrome c-like domain"/>
    <property type="match status" value="1"/>
</dbReference>
<feature type="signal peptide" evidence="6">
    <location>
        <begin position="1"/>
        <end position="24"/>
    </location>
</feature>
<feature type="region of interest" description="Disordered" evidence="5">
    <location>
        <begin position="167"/>
        <end position="203"/>
    </location>
</feature>
<keyword evidence="3 4" id="KW-0408">Iron</keyword>
<evidence type="ECO:0000313" key="9">
    <source>
        <dbReference type="Proteomes" id="UP000485880"/>
    </source>
</evidence>
<gene>
    <name evidence="8" type="ORF">MPC4_90043</name>
</gene>
<dbReference type="PROSITE" id="PS51007">
    <property type="entry name" value="CYTC"/>
    <property type="match status" value="1"/>
</dbReference>
<evidence type="ECO:0000256" key="3">
    <source>
        <dbReference type="ARBA" id="ARBA00023004"/>
    </source>
</evidence>
<evidence type="ECO:0000259" key="7">
    <source>
        <dbReference type="PROSITE" id="PS51007"/>
    </source>
</evidence>